<keyword evidence="3 6" id="KW-0547">Nucleotide-binding</keyword>
<dbReference type="GO" id="GO:0005524">
    <property type="term" value="F:ATP binding"/>
    <property type="evidence" value="ECO:0007669"/>
    <property type="project" value="UniProtKB-UniRule"/>
</dbReference>
<gene>
    <name evidence="10 12" type="ORF">BDZ99DRAFT_517619</name>
</gene>
<dbReference type="Proteomes" id="UP000504636">
    <property type="component" value="Unplaced"/>
</dbReference>
<evidence type="ECO:0000256" key="3">
    <source>
        <dbReference type="ARBA" id="ARBA00022741"/>
    </source>
</evidence>
<dbReference type="InterPro" id="IPR019821">
    <property type="entry name" value="Kinesin_motor_CS"/>
</dbReference>
<feature type="coiled-coil region" evidence="7">
    <location>
        <begin position="561"/>
        <end position="588"/>
    </location>
</feature>
<comment type="subcellular location">
    <subcellularLocation>
        <location evidence="1">Cytoplasm</location>
    </subcellularLocation>
</comment>
<feature type="compositionally biased region" description="Basic and acidic residues" evidence="8">
    <location>
        <begin position="1130"/>
        <end position="1141"/>
    </location>
</feature>
<feature type="coiled-coil region" evidence="7">
    <location>
        <begin position="1428"/>
        <end position="1497"/>
    </location>
</feature>
<dbReference type="OrthoDB" id="3176171at2759"/>
<name>A0A6A6YX55_9PEZI</name>
<dbReference type="InterPro" id="IPR036961">
    <property type="entry name" value="Kinesin_motor_dom_sf"/>
</dbReference>
<dbReference type="GO" id="GO:0008017">
    <property type="term" value="F:microtubule binding"/>
    <property type="evidence" value="ECO:0007669"/>
    <property type="project" value="InterPro"/>
</dbReference>
<dbReference type="GO" id="GO:0051231">
    <property type="term" value="P:spindle elongation"/>
    <property type="evidence" value="ECO:0007669"/>
    <property type="project" value="TreeGrafter"/>
</dbReference>
<dbReference type="GO" id="GO:0007018">
    <property type="term" value="P:microtubule-based movement"/>
    <property type="evidence" value="ECO:0007669"/>
    <property type="project" value="InterPro"/>
</dbReference>
<proteinExistence type="inferred from homology"/>
<feature type="coiled-coil region" evidence="7">
    <location>
        <begin position="1297"/>
        <end position="1378"/>
    </location>
</feature>
<dbReference type="InterPro" id="IPR027640">
    <property type="entry name" value="Kinesin-like_fam"/>
</dbReference>
<dbReference type="GeneID" id="54466089"/>
<dbReference type="Gene3D" id="3.40.850.10">
    <property type="entry name" value="Kinesin motor domain"/>
    <property type="match status" value="1"/>
</dbReference>
<evidence type="ECO:0000259" key="9">
    <source>
        <dbReference type="PROSITE" id="PS50067"/>
    </source>
</evidence>
<keyword evidence="6" id="KW-0505">Motor protein</keyword>
<dbReference type="GO" id="GO:0005737">
    <property type="term" value="C:cytoplasm"/>
    <property type="evidence" value="ECO:0007669"/>
    <property type="project" value="UniProtKB-SubCell"/>
</dbReference>
<feature type="binding site" evidence="6">
    <location>
        <begin position="138"/>
        <end position="145"/>
    </location>
    <ligand>
        <name>ATP</name>
        <dbReference type="ChEBI" id="CHEBI:30616"/>
    </ligand>
</feature>
<organism evidence="10">
    <name type="scientific">Mytilinidion resinicola</name>
    <dbReference type="NCBI Taxonomy" id="574789"/>
    <lineage>
        <taxon>Eukaryota</taxon>
        <taxon>Fungi</taxon>
        <taxon>Dikarya</taxon>
        <taxon>Ascomycota</taxon>
        <taxon>Pezizomycotina</taxon>
        <taxon>Dothideomycetes</taxon>
        <taxon>Pleosporomycetidae</taxon>
        <taxon>Mytilinidiales</taxon>
        <taxon>Mytilinidiaceae</taxon>
        <taxon>Mytilinidion</taxon>
    </lineage>
</organism>
<feature type="region of interest" description="Disordered" evidence="8">
    <location>
        <begin position="1726"/>
        <end position="1745"/>
    </location>
</feature>
<feature type="region of interest" description="Disordered" evidence="8">
    <location>
        <begin position="1"/>
        <end position="49"/>
    </location>
</feature>
<evidence type="ECO:0000313" key="12">
    <source>
        <dbReference type="RefSeq" id="XP_033580314.1"/>
    </source>
</evidence>
<feature type="coiled-coil region" evidence="7">
    <location>
        <begin position="950"/>
        <end position="998"/>
    </location>
</feature>
<evidence type="ECO:0000256" key="6">
    <source>
        <dbReference type="PROSITE-ProRule" id="PRU00283"/>
    </source>
</evidence>
<dbReference type="PROSITE" id="PS50067">
    <property type="entry name" value="KINESIN_MOTOR_2"/>
    <property type="match status" value="1"/>
</dbReference>
<dbReference type="PRINTS" id="PR00380">
    <property type="entry name" value="KINESINHEAVY"/>
</dbReference>
<evidence type="ECO:0000313" key="11">
    <source>
        <dbReference type="Proteomes" id="UP000504636"/>
    </source>
</evidence>
<dbReference type="GO" id="GO:0007052">
    <property type="term" value="P:mitotic spindle organization"/>
    <property type="evidence" value="ECO:0007669"/>
    <property type="project" value="TreeGrafter"/>
</dbReference>
<evidence type="ECO:0000256" key="8">
    <source>
        <dbReference type="SAM" id="MobiDB-lite"/>
    </source>
</evidence>
<feature type="region of interest" description="Disordered" evidence="8">
    <location>
        <begin position="728"/>
        <end position="807"/>
    </location>
</feature>
<dbReference type="SMART" id="SM00129">
    <property type="entry name" value="KISc"/>
    <property type="match status" value="1"/>
</dbReference>
<sequence>MASSPPGSPAGGIQRPMSAMIRPNRSSSRMSMSSKHGGGGSRASDEDGKTAVKVAVRVRPPLKPSDPGYELVPQRFRASTCATATETNLTVESAQGKKLFVFDRVFGEDTDQEGVWEYLCESVNSFVQGYNVSILAYGQSGAGKSYTMGTTGPAEQADPKIMGVIPRAADLLFEKLTGRPAGRRPGTGLRAPSRYSTVGLPAASNLSKPADKSWQLKATYVEIYNEQLRDLLVPEHVPMHERTTVSIREDTKGRILLTGLTQITINSVEDLLNALNFGSSIRQTDATAVNAKSSRSHAVFSLNLIQKKSSTAPTSAREKRFSVPIEAMSGGNENWVTVDSKLHFVDLAGSERLKNTQALGDRAKEGISINAGLASLGKVISQLSSRAAGSHVSYRDSRLTRLLQDSLGGNAITYMVACVNPVEFHLSETLNTVQYAQRARAIQSKPQIQQTSDDSDKQATIERLRAEVSFLRDQIRLSERTERKKNAPQERAERQNEREADLQNQLLDMQENFSKLSNRHAKLISEISKVREGGNSEDTPTLKDTIGDNALERLKRSSSFAEAVEQVVLEYERTIQSLEANLSNTRSSLSNNESSLLERETKIAYLESHAQQLQARIQKSADREANNEQYLRDLEARVDGVISGEEKSSTVIQELRKELARTKENEASCEEYISTLEERLAEADQDHEMMQREIDRLTHVVERQRSIGKLDNLLYELDDIRRTDANDTESLVNGHSKKDSDPFLEKRSSVGSSTRQLNGHVESIEEEDLERPTSAGASESHAVDGERTEDHEHEQTESLAPTELNDLTQSPAQSKFVADKLENVTQELFDLRMEHETTVVDFEKLANKYQEALRTLAALQDTVDEARHRTPSSTSSRPSSFLADAGVNGLREADGQPSSSRTLSSELSLLGESTGASNMEDDSFNTADTSDAETAQVNAGFADHSEAQDEATLAQEMEMLKRLHAEKEQRVAELNRSYEELHEKHQDTLDYVEELKSEVQKAQMARPSSPTIQIIRRKSSQNVVATDRANRSFASLRNLALENFEDQPDVIQNFEVNLNAIMTELHSRSERVTALENEVASVRKEMESKMKFISGLQKERSSLKASSPLDISVVSSMRDQLLQSEGQIEALKESHSSREQELQNQVESLRSSLRAHNLPEEPASPMPGQFVETPAPEASRELGSANAESHQKQIIELQEEVQKWQSKHDASVQSMKQSERDLQETIRNLETEMRNMQAQNVALEEQSGAQHGEVVANLQQEIDHHKSKAASNAARLAELEQSHANIIKQVEEDSNSRELTEKELRTHRSLVSNLENQLEEHKSAMAINQQSLESMKESHANQLIAVQNESNEKLAAQLSEHAAATAALKEELAKAQSQHQDSTYIIQTELEKAQGTLTNLLAAASKVLNEDTDADRLQSHLESLVEGRKTLLAQYEQASKDLEAARAELSTAAANVTALESAVGELKSINADTLKELEKVSEKEKKSSNLVQELEDQLSQNWDQHEMANNRLSALQTERQVQYEGINQAKHELERQLDEAQARIALLESQLGDTKRNSQHRESLDPRDASLQRSNSANSNLRKSASHTSLPSPPPAIPLPPLPGSPPPTGVNAPSPPTSRHQSKDIAHAQLVEDQEARIRTIEKHLFAEKQLTATLEDALTDLESSSTKTKAEMESWKKKCNTLEEEVVAMRKERSLARHSLQAVEEERSARLRVEAERAHLEARMATLSKNQNKKKSKGTLNCF</sequence>
<dbReference type="PROSITE" id="PS00411">
    <property type="entry name" value="KINESIN_MOTOR_1"/>
    <property type="match status" value="1"/>
</dbReference>
<dbReference type="SUPFAM" id="SSF52540">
    <property type="entry name" value="P-loop containing nucleoside triphosphate hydrolases"/>
    <property type="match status" value="1"/>
</dbReference>
<feature type="compositionally biased region" description="Basic and acidic residues" evidence="8">
    <location>
        <begin position="736"/>
        <end position="748"/>
    </location>
</feature>
<dbReference type="Pfam" id="PF00225">
    <property type="entry name" value="Kinesin"/>
    <property type="match status" value="1"/>
</dbReference>
<evidence type="ECO:0000256" key="2">
    <source>
        <dbReference type="ARBA" id="ARBA00022490"/>
    </source>
</evidence>
<dbReference type="InterPro" id="IPR001752">
    <property type="entry name" value="Kinesin_motor_dom"/>
</dbReference>
<evidence type="ECO:0000256" key="7">
    <source>
        <dbReference type="SAM" id="Coils"/>
    </source>
</evidence>
<comment type="similarity">
    <text evidence="6">Belongs to the TRAFAC class myosin-kinesin ATPase superfamily. Kinesin family.</text>
</comment>
<dbReference type="GO" id="GO:0005875">
    <property type="term" value="C:microtubule associated complex"/>
    <property type="evidence" value="ECO:0007669"/>
    <property type="project" value="TreeGrafter"/>
</dbReference>
<evidence type="ECO:0000313" key="10">
    <source>
        <dbReference type="EMBL" id="KAF2813350.1"/>
    </source>
</evidence>
<feature type="coiled-coil region" evidence="7">
    <location>
        <begin position="1187"/>
        <end position="1246"/>
    </location>
</feature>
<evidence type="ECO:0000256" key="1">
    <source>
        <dbReference type="ARBA" id="ARBA00004496"/>
    </source>
</evidence>
<feature type="coiled-coil region" evidence="7">
    <location>
        <begin position="645"/>
        <end position="700"/>
    </location>
</feature>
<feature type="compositionally biased region" description="Polar residues" evidence="8">
    <location>
        <begin position="1571"/>
        <end position="1588"/>
    </location>
</feature>
<feature type="region of interest" description="Disordered" evidence="8">
    <location>
        <begin position="1130"/>
        <end position="1151"/>
    </location>
</feature>
<feature type="compositionally biased region" description="Low complexity" evidence="8">
    <location>
        <begin position="25"/>
        <end position="35"/>
    </location>
</feature>
<keyword evidence="5 7" id="KW-0175">Coiled coil</keyword>
<feature type="compositionally biased region" description="Basic and acidic residues" evidence="8">
    <location>
        <begin position="1553"/>
        <end position="1570"/>
    </location>
</feature>
<dbReference type="InterPro" id="IPR027417">
    <property type="entry name" value="P-loop_NTPase"/>
</dbReference>
<dbReference type="GO" id="GO:0003777">
    <property type="term" value="F:microtubule motor activity"/>
    <property type="evidence" value="ECO:0007669"/>
    <property type="project" value="InterPro"/>
</dbReference>
<dbReference type="PANTHER" id="PTHR47969">
    <property type="entry name" value="CHROMOSOME-ASSOCIATED KINESIN KIF4A-RELATED"/>
    <property type="match status" value="1"/>
</dbReference>
<evidence type="ECO:0000256" key="5">
    <source>
        <dbReference type="ARBA" id="ARBA00023054"/>
    </source>
</evidence>
<evidence type="ECO:0000256" key="4">
    <source>
        <dbReference type="ARBA" id="ARBA00022840"/>
    </source>
</evidence>
<accession>A0A6A6YX55</accession>
<keyword evidence="4 6" id="KW-0067">ATP-binding</keyword>
<keyword evidence="11" id="KW-1185">Reference proteome</keyword>
<feature type="region of interest" description="Disordered" evidence="8">
    <location>
        <begin position="1548"/>
        <end position="1625"/>
    </location>
</feature>
<feature type="compositionally biased region" description="Basic and acidic residues" evidence="8">
    <location>
        <begin position="781"/>
        <end position="796"/>
    </location>
</feature>
<reference evidence="12" key="2">
    <citation type="submission" date="2020-04" db="EMBL/GenBank/DDBJ databases">
        <authorList>
            <consortium name="NCBI Genome Project"/>
        </authorList>
    </citation>
    <scope>NUCLEOTIDE SEQUENCE</scope>
    <source>
        <strain evidence="12">CBS 304.34</strain>
    </source>
</reference>
<dbReference type="RefSeq" id="XP_033580314.1">
    <property type="nucleotide sequence ID" value="XM_033725196.1"/>
</dbReference>
<reference evidence="12" key="3">
    <citation type="submission" date="2025-04" db="UniProtKB">
        <authorList>
            <consortium name="RefSeq"/>
        </authorList>
    </citation>
    <scope>IDENTIFICATION</scope>
    <source>
        <strain evidence="12">CBS 304.34</strain>
    </source>
</reference>
<reference evidence="10 12" key="1">
    <citation type="journal article" date="2020" name="Stud. Mycol.">
        <title>101 Dothideomycetes genomes: a test case for predicting lifestyles and emergence of pathogens.</title>
        <authorList>
            <person name="Haridas S."/>
            <person name="Albert R."/>
            <person name="Binder M."/>
            <person name="Bloem J."/>
            <person name="Labutti K."/>
            <person name="Salamov A."/>
            <person name="Andreopoulos B."/>
            <person name="Baker S."/>
            <person name="Barry K."/>
            <person name="Bills G."/>
            <person name="Bluhm B."/>
            <person name="Cannon C."/>
            <person name="Castanera R."/>
            <person name="Culley D."/>
            <person name="Daum C."/>
            <person name="Ezra D."/>
            <person name="Gonzalez J."/>
            <person name="Henrissat B."/>
            <person name="Kuo A."/>
            <person name="Liang C."/>
            <person name="Lipzen A."/>
            <person name="Lutzoni F."/>
            <person name="Magnuson J."/>
            <person name="Mondo S."/>
            <person name="Nolan M."/>
            <person name="Ohm R."/>
            <person name="Pangilinan J."/>
            <person name="Park H.-J."/>
            <person name="Ramirez L."/>
            <person name="Alfaro M."/>
            <person name="Sun H."/>
            <person name="Tritt A."/>
            <person name="Yoshinaga Y."/>
            <person name="Zwiers L.-H."/>
            <person name="Turgeon B."/>
            <person name="Goodwin S."/>
            <person name="Spatafora J."/>
            <person name="Crous P."/>
            <person name="Grigoriev I."/>
        </authorList>
    </citation>
    <scope>NUCLEOTIDE SEQUENCE</scope>
    <source>
        <strain evidence="10 12">CBS 304.34</strain>
    </source>
</reference>
<dbReference type="EMBL" id="MU003696">
    <property type="protein sequence ID" value="KAF2813350.1"/>
    <property type="molecule type" value="Genomic_DNA"/>
</dbReference>
<feature type="compositionally biased region" description="Polar residues" evidence="8">
    <location>
        <begin position="1142"/>
        <end position="1151"/>
    </location>
</feature>
<dbReference type="PANTHER" id="PTHR47969:SF15">
    <property type="entry name" value="CHROMOSOME-ASSOCIATED KINESIN KIF4A-RELATED"/>
    <property type="match status" value="1"/>
</dbReference>
<feature type="domain" description="Kinesin motor" evidence="9">
    <location>
        <begin position="51"/>
        <end position="442"/>
    </location>
</feature>
<feature type="region of interest" description="Disordered" evidence="8">
    <location>
        <begin position="479"/>
        <end position="499"/>
    </location>
</feature>
<dbReference type="Gene3D" id="1.10.287.1490">
    <property type="match status" value="1"/>
</dbReference>
<feature type="compositionally biased region" description="Pro residues" evidence="8">
    <location>
        <begin position="1591"/>
        <end position="1617"/>
    </location>
</feature>
<keyword evidence="2" id="KW-0963">Cytoplasm</keyword>
<protein>
    <submittedName>
        <fullName evidence="10 12">Kinesin family protein-like protein</fullName>
    </submittedName>
</protein>
<feature type="coiled-coil region" evidence="7">
    <location>
        <begin position="842"/>
        <end position="869"/>
    </location>
</feature>